<protein>
    <submittedName>
        <fullName evidence="3">Type IX secretion system membrane protein PorP/SprF</fullName>
    </submittedName>
</protein>
<organism evidence="3 4">
    <name type="scientific">Euzebyella marina</name>
    <dbReference type="NCBI Taxonomy" id="1761453"/>
    <lineage>
        <taxon>Bacteria</taxon>
        <taxon>Pseudomonadati</taxon>
        <taxon>Bacteroidota</taxon>
        <taxon>Flavobacteriia</taxon>
        <taxon>Flavobacteriales</taxon>
        <taxon>Flavobacteriaceae</taxon>
        <taxon>Euzebyella</taxon>
    </lineage>
</organism>
<accession>A0A3G2L6T8</accession>
<evidence type="ECO:0000256" key="1">
    <source>
        <dbReference type="SAM" id="MobiDB-lite"/>
    </source>
</evidence>
<dbReference type="OrthoDB" id="1393025at2"/>
<dbReference type="Pfam" id="PF11751">
    <property type="entry name" value="PorP_SprF"/>
    <property type="match status" value="1"/>
</dbReference>
<dbReference type="KEGG" id="emar:D1013_11210"/>
<proteinExistence type="predicted"/>
<feature type="region of interest" description="Disordered" evidence="1">
    <location>
        <begin position="465"/>
        <end position="487"/>
    </location>
</feature>
<feature type="chain" id="PRO_5018024028" evidence="2">
    <location>
        <begin position="20"/>
        <end position="571"/>
    </location>
</feature>
<sequence length="571" mass="64774">MLRTLYLPLVFFAFFFANAQREERLPADLRQHNLTIYNASLFNPAFSLDRNNPQSIAVWSRWQWQGIDADPTTIFLNYTRKLNNESAAGLAFIQQNTGVYFNTGGALNYAHQFELNELVKLSVGANVFVFQQELADNRFVTDPNLPIPMPTATDDFIVQMAPGLSLSVERLTLALASENLIDYNFTAKEGNTSKEDKIFMGLLSYDFPLTLGSATNAFLRPSMYLRTIPGQSNQIGLYSLLNTDKYWGQLGYNNFYGYGIGAGVTFFKHLSVGALVELGTGSTITKDASFELMAAYFLGKPEDRHKMVGQDINLEEEIPAELDSENRDEQIKKELENAQELAKKEKEERKEAKKQQKEEERELRKREKEVRDSLATVEKEAKLAAREIEKEEKAIAKAEQEQLAELNAEKAQEEADALANQQAEQARKLDSINNAKQEAAIAEARRLAEERRKDSIAAIEEAKRKEALARQEEESKPQAGEKYEEVKTEDGLEPGYYLIANVFGTKKYFDAFMADLKSKGMNPGSFVRSKNNFNYAYLERFNTMQEARAARDSNYSGRYEGNTWIFRVVGN</sequence>
<evidence type="ECO:0000313" key="4">
    <source>
        <dbReference type="Proteomes" id="UP000276309"/>
    </source>
</evidence>
<dbReference type="NCBIfam" id="TIGR03519">
    <property type="entry name" value="T9SS_PorP_fam"/>
    <property type="match status" value="1"/>
</dbReference>
<feature type="signal peptide" evidence="2">
    <location>
        <begin position="1"/>
        <end position="19"/>
    </location>
</feature>
<dbReference type="Proteomes" id="UP000276309">
    <property type="component" value="Chromosome"/>
</dbReference>
<reference evidence="3 4" key="1">
    <citation type="submission" date="2018-08" db="EMBL/GenBank/DDBJ databases">
        <title>The reduced genetic potential of extracellular carbohydrate catabolism in Euzebyella marina RN62, a Flavobacteriia bacterium isolated from the hadal water.</title>
        <authorList>
            <person name="Xue C."/>
        </authorList>
    </citation>
    <scope>NUCLEOTIDE SEQUENCE [LARGE SCALE GENOMIC DNA]</scope>
    <source>
        <strain evidence="3 4">RN62</strain>
    </source>
</reference>
<dbReference type="InterPro" id="IPR019861">
    <property type="entry name" value="PorP/SprF_Bacteroidetes"/>
</dbReference>
<evidence type="ECO:0000313" key="3">
    <source>
        <dbReference type="EMBL" id="AYN67903.1"/>
    </source>
</evidence>
<gene>
    <name evidence="3" type="ORF">D1013_11210</name>
</gene>
<keyword evidence="4" id="KW-1185">Reference proteome</keyword>
<dbReference type="RefSeq" id="WP_121848918.1">
    <property type="nucleotide sequence ID" value="NZ_CP032050.1"/>
</dbReference>
<dbReference type="AlphaFoldDB" id="A0A3G2L6T8"/>
<dbReference type="EMBL" id="CP032050">
    <property type="protein sequence ID" value="AYN67903.1"/>
    <property type="molecule type" value="Genomic_DNA"/>
</dbReference>
<evidence type="ECO:0000256" key="2">
    <source>
        <dbReference type="SAM" id="SignalP"/>
    </source>
</evidence>
<keyword evidence="2" id="KW-0732">Signal</keyword>
<feature type="region of interest" description="Disordered" evidence="1">
    <location>
        <begin position="342"/>
        <end position="372"/>
    </location>
</feature>
<name>A0A3G2L6T8_9FLAO</name>